<dbReference type="InterPro" id="IPR045146">
    <property type="entry name" value="SF3A1"/>
</dbReference>
<dbReference type="OrthoDB" id="21470at2759"/>
<proteinExistence type="predicted"/>
<dbReference type="Gene3D" id="1.10.10.790">
    <property type="entry name" value="Surp module"/>
    <property type="match status" value="1"/>
</dbReference>
<dbReference type="GO" id="GO:0071004">
    <property type="term" value="C:U2-type prespliceosome"/>
    <property type="evidence" value="ECO:0007669"/>
    <property type="project" value="TreeGrafter"/>
</dbReference>
<organism evidence="2">
    <name type="scientific">Medioppia subpectinata</name>
    <dbReference type="NCBI Taxonomy" id="1979941"/>
    <lineage>
        <taxon>Eukaryota</taxon>
        <taxon>Metazoa</taxon>
        <taxon>Ecdysozoa</taxon>
        <taxon>Arthropoda</taxon>
        <taxon>Chelicerata</taxon>
        <taxon>Arachnida</taxon>
        <taxon>Acari</taxon>
        <taxon>Acariformes</taxon>
        <taxon>Sarcoptiformes</taxon>
        <taxon>Oribatida</taxon>
        <taxon>Brachypylina</taxon>
        <taxon>Oppioidea</taxon>
        <taxon>Oppiidae</taxon>
        <taxon>Medioppia</taxon>
    </lineage>
</organism>
<feature type="non-terminal residue" evidence="2">
    <location>
        <position position="104"/>
    </location>
</feature>
<dbReference type="GO" id="GO:0005686">
    <property type="term" value="C:U2 snRNP"/>
    <property type="evidence" value="ECO:0007669"/>
    <property type="project" value="TreeGrafter"/>
</dbReference>
<keyword evidence="3" id="KW-1185">Reference proteome</keyword>
<dbReference type="GO" id="GO:0000381">
    <property type="term" value="P:regulation of alternative mRNA splicing, via spliceosome"/>
    <property type="evidence" value="ECO:0007669"/>
    <property type="project" value="TreeGrafter"/>
</dbReference>
<dbReference type="EMBL" id="CAJPIZ010001119">
    <property type="protein sequence ID" value="CAG2102915.1"/>
    <property type="molecule type" value="Genomic_DNA"/>
</dbReference>
<dbReference type="InterPro" id="IPR000061">
    <property type="entry name" value="Surp"/>
</dbReference>
<accession>A0A7R9KID9</accession>
<dbReference type="FunFam" id="1.10.10.790:FF:000002">
    <property type="entry name" value="Splicing factor 3A subunit 1"/>
    <property type="match status" value="1"/>
</dbReference>
<reference evidence="2" key="1">
    <citation type="submission" date="2020-11" db="EMBL/GenBank/DDBJ databases">
        <authorList>
            <person name="Tran Van P."/>
        </authorList>
    </citation>
    <scope>NUCLEOTIDE SEQUENCE</scope>
</reference>
<evidence type="ECO:0000259" key="1">
    <source>
        <dbReference type="PROSITE" id="PS50128"/>
    </source>
</evidence>
<dbReference type="SMART" id="SM00648">
    <property type="entry name" value="SWAP"/>
    <property type="match status" value="1"/>
</dbReference>
<dbReference type="Proteomes" id="UP000759131">
    <property type="component" value="Unassembled WGS sequence"/>
</dbReference>
<gene>
    <name evidence="2" type="ORF">OSB1V03_LOCUS2948</name>
</gene>
<protein>
    <recommendedName>
        <fullName evidence="1">SURP motif domain-containing protein</fullName>
    </recommendedName>
</protein>
<dbReference type="GO" id="GO:0071013">
    <property type="term" value="C:catalytic step 2 spliceosome"/>
    <property type="evidence" value="ECO:0007669"/>
    <property type="project" value="TreeGrafter"/>
</dbReference>
<dbReference type="EMBL" id="OC855694">
    <property type="protein sequence ID" value="CAD7622485.1"/>
    <property type="molecule type" value="Genomic_DNA"/>
</dbReference>
<evidence type="ECO:0000313" key="2">
    <source>
        <dbReference type="EMBL" id="CAD7622485.1"/>
    </source>
</evidence>
<feature type="domain" description="SURP motif" evidence="1">
    <location>
        <begin position="45"/>
        <end position="87"/>
    </location>
</feature>
<dbReference type="PANTHER" id="PTHR15316:SF1">
    <property type="entry name" value="SPLICING FACTOR 3A SUBUNIT 1"/>
    <property type="match status" value="1"/>
</dbReference>
<dbReference type="GO" id="GO:0045292">
    <property type="term" value="P:mRNA cis splicing, via spliceosome"/>
    <property type="evidence" value="ECO:0007669"/>
    <property type="project" value="InterPro"/>
</dbReference>
<sequence>MVSSIQTLDNRLVGHRVDSRVDTSAVKMSGETVGIIYPPPELRNIVDKTASFVARNGPEFESRIQQNEQNNPKFNFLKAGDPYNAYYQHKCKDFRDGNKAGTDI</sequence>
<dbReference type="Pfam" id="PF01805">
    <property type="entry name" value="Surp"/>
    <property type="match status" value="1"/>
</dbReference>
<dbReference type="AlphaFoldDB" id="A0A7R9KID9"/>
<dbReference type="InterPro" id="IPR035967">
    <property type="entry name" value="SWAP/Surp_sf"/>
</dbReference>
<dbReference type="PANTHER" id="PTHR15316">
    <property type="entry name" value="SPLICEOSOME ASSOCIATED PROTEIN 114/SWAP SPLICING FACTOR-RELATED"/>
    <property type="match status" value="1"/>
</dbReference>
<evidence type="ECO:0000313" key="3">
    <source>
        <dbReference type="Proteomes" id="UP000759131"/>
    </source>
</evidence>
<name>A0A7R9KID9_9ACAR</name>
<dbReference type="PROSITE" id="PS50128">
    <property type="entry name" value="SURP"/>
    <property type="match status" value="1"/>
</dbReference>
<dbReference type="SUPFAM" id="SSF109905">
    <property type="entry name" value="Surp module (SWAP domain)"/>
    <property type="match status" value="1"/>
</dbReference>
<dbReference type="GO" id="GO:0003723">
    <property type="term" value="F:RNA binding"/>
    <property type="evidence" value="ECO:0007669"/>
    <property type="project" value="InterPro"/>
</dbReference>